<dbReference type="InterPro" id="IPR029069">
    <property type="entry name" value="HotDog_dom_sf"/>
</dbReference>
<dbReference type="InterPro" id="IPR052741">
    <property type="entry name" value="Mitochondrial_HTD2"/>
</dbReference>
<dbReference type="SUPFAM" id="SSF54637">
    <property type="entry name" value="Thioesterase/thiol ester dehydrase-isomerase"/>
    <property type="match status" value="2"/>
</dbReference>
<evidence type="ECO:0000256" key="1">
    <source>
        <dbReference type="SAM" id="MobiDB-lite"/>
    </source>
</evidence>
<dbReference type="RefSeq" id="WP_004998914.1">
    <property type="nucleotide sequence ID" value="NZ_CABMHP010000008.1"/>
</dbReference>
<dbReference type="Proteomes" id="UP000595320">
    <property type="component" value="Chromosome"/>
</dbReference>
<feature type="region of interest" description="Disordered" evidence="1">
    <location>
        <begin position="148"/>
        <end position="167"/>
    </location>
</feature>
<feature type="compositionally biased region" description="Basic and acidic residues" evidence="1">
    <location>
        <begin position="158"/>
        <end position="167"/>
    </location>
</feature>
<evidence type="ECO:0000313" key="3">
    <source>
        <dbReference type="EMBL" id="QQT85160.1"/>
    </source>
</evidence>
<dbReference type="Pfam" id="PF13452">
    <property type="entry name" value="FAS1_DH_region"/>
    <property type="match status" value="1"/>
</dbReference>
<dbReference type="PANTHER" id="PTHR28152">
    <property type="entry name" value="HYDROXYACYL-THIOESTER DEHYDRATASE TYPE 2, MITOCHONDRIAL"/>
    <property type="match status" value="1"/>
</dbReference>
<dbReference type="GeneID" id="66213126"/>
<proteinExistence type="predicted"/>
<name>A0A7T9UG49_9GAMM</name>
<dbReference type="InterPro" id="IPR039569">
    <property type="entry name" value="FAS1-like_DH_region"/>
</dbReference>
<evidence type="ECO:0000259" key="2">
    <source>
        <dbReference type="Pfam" id="PF13452"/>
    </source>
</evidence>
<reference evidence="3 4" key="1">
    <citation type="submission" date="2021-01" db="EMBL/GenBank/DDBJ databases">
        <title>FDA dAtabase for Regulatory Grade micrObial Sequences (FDA-ARGOS): Supporting development and validation of Infectious Disease Dx tests.</title>
        <authorList>
            <person name="Sproer C."/>
            <person name="Gronow S."/>
            <person name="Severitt S."/>
            <person name="Schroder I."/>
            <person name="Tallon L."/>
            <person name="Sadzewicz L."/>
            <person name="Zhao X."/>
            <person name="Boylan J."/>
            <person name="Ott S."/>
            <person name="Bowen H."/>
            <person name="Vavikolanu K."/>
            <person name="Mehta A."/>
            <person name="Aluvathingal J."/>
            <person name="Nadendla S."/>
            <person name="Lowell S."/>
            <person name="Myers T."/>
            <person name="Yan Y."/>
            <person name="Sichtig H."/>
        </authorList>
    </citation>
    <scope>NUCLEOTIDE SEQUENCE [LARGE SCALE GENOMIC DNA]</scope>
    <source>
        <strain evidence="3 4">FDAARGOS_1096</strain>
    </source>
</reference>
<organism evidence="3 4">
    <name type="scientific">Acinetobacter ursingii</name>
    <dbReference type="NCBI Taxonomy" id="108980"/>
    <lineage>
        <taxon>Bacteria</taxon>
        <taxon>Pseudomonadati</taxon>
        <taxon>Pseudomonadota</taxon>
        <taxon>Gammaproteobacteria</taxon>
        <taxon>Moraxellales</taxon>
        <taxon>Moraxellaceae</taxon>
        <taxon>Acinetobacter</taxon>
    </lineage>
</organism>
<sequence>MNNFEAWIGKKEVYHDVCNDKPIGMMQALLNQYGQPIDELPLLFHWLYFLPVVNQSELAEDGHPHKGSFLPPIPFPKRMWAGGRLKFHSPIRVNQQLRRESEILNVEFKQGRSGDLYFVTVQHSIFADDVLAIVEEHDIVYREATSNLQNKSSTQASEKPKAPEKSELPAKNYSYKKSYPVTTPTLFRYSALTFNGHKIHYDRSYCTQIEGYPGLVVHGPLLATLLLHFLTQEYPDKQVKSFEFRAVKPVFDFNEFYVCGDIKEQDGELWIEHVDGQAAMQAKVSFK</sequence>
<dbReference type="AlphaFoldDB" id="A0A7T9UG49"/>
<accession>A0A7T9UG49</accession>
<feature type="domain" description="FAS1-like dehydratase" evidence="2">
    <location>
        <begin position="71"/>
        <end position="128"/>
    </location>
</feature>
<gene>
    <name evidence="3" type="ORF">I6I53_09390</name>
</gene>
<dbReference type="PANTHER" id="PTHR28152:SF1">
    <property type="entry name" value="HYDROXYACYL-THIOESTER DEHYDRATASE TYPE 2, MITOCHONDRIAL"/>
    <property type="match status" value="1"/>
</dbReference>
<protein>
    <submittedName>
        <fullName evidence="3">MaoC family dehydratase N-terminal domain-containing protein</fullName>
    </submittedName>
</protein>
<dbReference type="Gene3D" id="3.10.129.10">
    <property type="entry name" value="Hotdog Thioesterase"/>
    <property type="match status" value="2"/>
</dbReference>
<evidence type="ECO:0000313" key="4">
    <source>
        <dbReference type="Proteomes" id="UP000595320"/>
    </source>
</evidence>
<dbReference type="EMBL" id="CP068176">
    <property type="protein sequence ID" value="QQT85160.1"/>
    <property type="molecule type" value="Genomic_DNA"/>
</dbReference>
<feature type="compositionally biased region" description="Polar residues" evidence="1">
    <location>
        <begin position="148"/>
        <end position="157"/>
    </location>
</feature>
<dbReference type="GO" id="GO:0019171">
    <property type="term" value="F:(3R)-hydroxyacyl-[acyl-carrier-protein] dehydratase activity"/>
    <property type="evidence" value="ECO:0007669"/>
    <property type="project" value="TreeGrafter"/>
</dbReference>